<dbReference type="EMBL" id="DMND01000132">
    <property type="protein sequence ID" value="HAN27973.1"/>
    <property type="molecule type" value="Genomic_DNA"/>
</dbReference>
<evidence type="ECO:0000256" key="11">
    <source>
        <dbReference type="SAM" id="Coils"/>
    </source>
</evidence>
<evidence type="ECO:0000256" key="7">
    <source>
        <dbReference type="ARBA" id="ARBA00022795"/>
    </source>
</evidence>
<dbReference type="GO" id="GO:0044781">
    <property type="term" value="P:bacterial-type flagellum organization"/>
    <property type="evidence" value="ECO:0007669"/>
    <property type="project" value="UniProtKB-KW"/>
</dbReference>
<dbReference type="AlphaFoldDB" id="A0A3C1KND8"/>
<keyword evidence="11" id="KW-0175">Coiled coil</keyword>
<evidence type="ECO:0000256" key="6">
    <source>
        <dbReference type="ARBA" id="ARBA00022500"/>
    </source>
</evidence>
<evidence type="ECO:0000256" key="8">
    <source>
        <dbReference type="ARBA" id="ARBA00022927"/>
    </source>
</evidence>
<proteinExistence type="inferred from homology"/>
<gene>
    <name evidence="12" type="primary">fliJ</name>
    <name evidence="12" type="ORF">DCP75_09705</name>
</gene>
<evidence type="ECO:0000256" key="5">
    <source>
        <dbReference type="ARBA" id="ARBA00022475"/>
    </source>
</evidence>
<comment type="caution">
    <text evidence="12">The sequence shown here is derived from an EMBL/GenBank/DDBJ whole genome shotgun (WGS) entry which is preliminary data.</text>
</comment>
<keyword evidence="12" id="KW-0282">Flagellum</keyword>
<evidence type="ECO:0000313" key="12">
    <source>
        <dbReference type="EMBL" id="HAN27973.1"/>
    </source>
</evidence>
<dbReference type="GO" id="GO:0005886">
    <property type="term" value="C:plasma membrane"/>
    <property type="evidence" value="ECO:0007669"/>
    <property type="project" value="UniProtKB-SubCell"/>
</dbReference>
<keyword evidence="12" id="KW-0969">Cilium</keyword>
<feature type="coiled-coil region" evidence="11">
    <location>
        <begin position="22"/>
        <end position="59"/>
    </location>
</feature>
<dbReference type="GO" id="GO:0071973">
    <property type="term" value="P:bacterial-type flagellum-dependent cell motility"/>
    <property type="evidence" value="ECO:0007669"/>
    <property type="project" value="InterPro"/>
</dbReference>
<dbReference type="PANTHER" id="PTHR38786:SF1">
    <property type="entry name" value="FLAGELLAR FLIJ PROTEIN"/>
    <property type="match status" value="1"/>
</dbReference>
<comment type="subcellular location">
    <subcellularLocation>
        <location evidence="1">Cell membrane</location>
        <topology evidence="1">Peripheral membrane protein</topology>
        <orientation evidence="1">Cytoplasmic side</orientation>
    </subcellularLocation>
</comment>
<keyword evidence="5" id="KW-1003">Cell membrane</keyword>
<protein>
    <recommendedName>
        <fullName evidence="3">Flagellar FliJ protein</fullName>
    </recommendedName>
</protein>
<evidence type="ECO:0000256" key="3">
    <source>
        <dbReference type="ARBA" id="ARBA00020392"/>
    </source>
</evidence>
<dbReference type="InterPro" id="IPR053716">
    <property type="entry name" value="Flag_assembly_chemotaxis_eff"/>
</dbReference>
<evidence type="ECO:0000256" key="4">
    <source>
        <dbReference type="ARBA" id="ARBA00022448"/>
    </source>
</evidence>
<organism evidence="12 13">
    <name type="scientific">Haliea salexigens</name>
    <dbReference type="NCBI Taxonomy" id="287487"/>
    <lineage>
        <taxon>Bacteria</taxon>
        <taxon>Pseudomonadati</taxon>
        <taxon>Pseudomonadota</taxon>
        <taxon>Gammaproteobacteria</taxon>
        <taxon>Cellvibrionales</taxon>
        <taxon>Halieaceae</taxon>
        <taxon>Haliea</taxon>
    </lineage>
</organism>
<dbReference type="InterPro" id="IPR012823">
    <property type="entry name" value="Flagell_FliJ"/>
</dbReference>
<dbReference type="Pfam" id="PF02050">
    <property type="entry name" value="FliJ"/>
    <property type="match status" value="1"/>
</dbReference>
<dbReference type="NCBIfam" id="TIGR02473">
    <property type="entry name" value="flagell_FliJ"/>
    <property type="match status" value="1"/>
</dbReference>
<keyword evidence="10" id="KW-1006">Bacterial flagellum protein export</keyword>
<dbReference type="GO" id="GO:0009288">
    <property type="term" value="C:bacterial-type flagellum"/>
    <property type="evidence" value="ECO:0007669"/>
    <property type="project" value="InterPro"/>
</dbReference>
<keyword evidence="12" id="KW-0966">Cell projection</keyword>
<evidence type="ECO:0000256" key="10">
    <source>
        <dbReference type="ARBA" id="ARBA00023225"/>
    </source>
</evidence>
<name>A0A3C1KND8_9GAMM</name>
<dbReference type="STRING" id="1121937.GCA_000423125_00709"/>
<dbReference type="PANTHER" id="PTHR38786">
    <property type="entry name" value="FLAGELLAR FLIJ PROTEIN"/>
    <property type="match status" value="1"/>
</dbReference>
<dbReference type="Gene3D" id="1.10.287.1700">
    <property type="match status" value="1"/>
</dbReference>
<keyword evidence="6" id="KW-0145">Chemotaxis</keyword>
<dbReference type="InterPro" id="IPR052570">
    <property type="entry name" value="FliJ"/>
</dbReference>
<accession>A0A3C1KND8</accession>
<dbReference type="GO" id="GO:0006935">
    <property type="term" value="P:chemotaxis"/>
    <property type="evidence" value="ECO:0007669"/>
    <property type="project" value="UniProtKB-KW"/>
</dbReference>
<keyword evidence="9" id="KW-0472">Membrane</keyword>
<evidence type="ECO:0000256" key="1">
    <source>
        <dbReference type="ARBA" id="ARBA00004413"/>
    </source>
</evidence>
<reference evidence="12 13" key="1">
    <citation type="journal article" date="2018" name="Nat. Biotechnol.">
        <title>A standardized bacterial taxonomy based on genome phylogeny substantially revises the tree of life.</title>
        <authorList>
            <person name="Parks D.H."/>
            <person name="Chuvochina M."/>
            <person name="Waite D.W."/>
            <person name="Rinke C."/>
            <person name="Skarshewski A."/>
            <person name="Chaumeil P.A."/>
            <person name="Hugenholtz P."/>
        </authorList>
    </citation>
    <scope>NUCLEOTIDE SEQUENCE [LARGE SCALE GENOMIC DNA]</scope>
    <source>
        <strain evidence="12">UBA9158</strain>
    </source>
</reference>
<dbReference type="GO" id="GO:0015031">
    <property type="term" value="P:protein transport"/>
    <property type="evidence" value="ECO:0007669"/>
    <property type="project" value="UniProtKB-KW"/>
</dbReference>
<comment type="similarity">
    <text evidence="2">Belongs to the FliJ family.</text>
</comment>
<keyword evidence="7" id="KW-1005">Bacterial flagellum biogenesis</keyword>
<evidence type="ECO:0000256" key="2">
    <source>
        <dbReference type="ARBA" id="ARBA00010004"/>
    </source>
</evidence>
<evidence type="ECO:0000256" key="9">
    <source>
        <dbReference type="ARBA" id="ARBA00023136"/>
    </source>
</evidence>
<keyword evidence="8" id="KW-0653">Protein transport</keyword>
<sequence>MSAVDKLDKVVTVARADQAGAARNLQEQQAHHSRNNDQLNQLQRFADEYEQQLRDMSASGMAAAQLQDYRQFLSNLNDAIRLQLSTVAESTEKLQQQRDDWMQKSLQTSTLEDFVARRRIVAKDHAERLEQRAVDERFNAGFVPPGQEPPGTGT</sequence>
<keyword evidence="4" id="KW-0813">Transport</keyword>
<dbReference type="Proteomes" id="UP000259273">
    <property type="component" value="Unassembled WGS sequence"/>
</dbReference>
<evidence type="ECO:0000313" key="13">
    <source>
        <dbReference type="Proteomes" id="UP000259273"/>
    </source>
</evidence>